<dbReference type="HAMAP" id="MF_00476">
    <property type="entry name" value="NikR"/>
    <property type="match status" value="1"/>
</dbReference>
<dbReference type="InterPro" id="IPR027271">
    <property type="entry name" value="Acetolactate_synth/TF_NikR_C"/>
</dbReference>
<accession>A0ABP7MEL8</accession>
<name>A0ABP7MEL8_9GAMM</name>
<evidence type="ECO:0000256" key="7">
    <source>
        <dbReference type="HAMAP-Rule" id="MF_00476"/>
    </source>
</evidence>
<reference evidence="12" key="1">
    <citation type="journal article" date="2019" name="Int. J. Syst. Evol. Microbiol.">
        <title>The Global Catalogue of Microorganisms (GCM) 10K type strain sequencing project: providing services to taxonomists for standard genome sequencing and annotation.</title>
        <authorList>
            <consortium name="The Broad Institute Genomics Platform"/>
            <consortium name="The Broad Institute Genome Sequencing Center for Infectious Disease"/>
            <person name="Wu L."/>
            <person name="Ma J."/>
        </authorList>
    </citation>
    <scope>NUCLEOTIDE SEQUENCE [LARGE SCALE GENOMIC DNA]</scope>
    <source>
        <strain evidence="12">JCM 17551</strain>
    </source>
</reference>
<feature type="domain" description="Ribbon-helix-helix protein CopG" evidence="9">
    <location>
        <begin position="4"/>
        <end position="43"/>
    </location>
</feature>
<evidence type="ECO:0000256" key="4">
    <source>
        <dbReference type="ARBA" id="ARBA00023015"/>
    </source>
</evidence>
<feature type="binding site" evidence="7">
    <location>
        <position position="90"/>
    </location>
    <ligand>
        <name>Ni(2+)</name>
        <dbReference type="ChEBI" id="CHEBI:49786"/>
    </ligand>
</feature>
<organism evidence="11 12">
    <name type="scientific">Litoribacillus peritrichatus</name>
    <dbReference type="NCBI Taxonomy" id="718191"/>
    <lineage>
        <taxon>Bacteria</taxon>
        <taxon>Pseudomonadati</taxon>
        <taxon>Pseudomonadota</taxon>
        <taxon>Gammaproteobacteria</taxon>
        <taxon>Oceanospirillales</taxon>
        <taxon>Oceanospirillaceae</taxon>
        <taxon>Litoribacillus</taxon>
    </lineage>
</organism>
<feature type="binding site" evidence="7">
    <location>
        <position position="79"/>
    </location>
    <ligand>
        <name>Ni(2+)</name>
        <dbReference type="ChEBI" id="CHEBI:49786"/>
    </ligand>
</feature>
<dbReference type="SUPFAM" id="SSF55021">
    <property type="entry name" value="ACT-like"/>
    <property type="match status" value="1"/>
</dbReference>
<gene>
    <name evidence="11" type="primary">nikR</name>
    <name evidence="11" type="ORF">GCM10022277_16870</name>
</gene>
<protein>
    <recommendedName>
        <fullName evidence="7">Putative nickel-responsive regulator</fullName>
    </recommendedName>
</protein>
<dbReference type="CDD" id="cd22231">
    <property type="entry name" value="RHH_NikR_HicB-like"/>
    <property type="match status" value="1"/>
</dbReference>
<keyword evidence="6 7" id="KW-0804">Transcription</keyword>
<dbReference type="SUPFAM" id="SSF47598">
    <property type="entry name" value="Ribbon-helix-helix"/>
    <property type="match status" value="1"/>
</dbReference>
<comment type="similarity">
    <text evidence="1 7">Belongs to the transcriptional regulatory CopG/NikR family.</text>
</comment>
<dbReference type="PANTHER" id="PTHR34719">
    <property type="entry name" value="NICKEL-RESPONSIVE REGULATOR"/>
    <property type="match status" value="1"/>
</dbReference>
<proteinExistence type="inferred from homology"/>
<dbReference type="InterPro" id="IPR014864">
    <property type="entry name" value="TF_NikR_Ni-bd_C"/>
</dbReference>
<keyword evidence="5 7" id="KW-0238">DNA-binding</keyword>
<feature type="domain" description="Transcription factor NikR nickel binding C-terminal" evidence="10">
    <location>
        <begin position="56"/>
        <end position="132"/>
    </location>
</feature>
<evidence type="ECO:0000256" key="8">
    <source>
        <dbReference type="SAM" id="MobiDB-lite"/>
    </source>
</evidence>
<dbReference type="InterPro" id="IPR045865">
    <property type="entry name" value="ACT-like_dom_sf"/>
</dbReference>
<dbReference type="NCBIfam" id="NF003381">
    <property type="entry name" value="PRK04460.1"/>
    <property type="match status" value="1"/>
</dbReference>
<feature type="binding site" evidence="7">
    <location>
        <position position="98"/>
    </location>
    <ligand>
        <name>Ni(2+)</name>
        <dbReference type="ChEBI" id="CHEBI:49786"/>
    </ligand>
</feature>
<evidence type="ECO:0000259" key="10">
    <source>
        <dbReference type="Pfam" id="PF08753"/>
    </source>
</evidence>
<sequence>MALERISVSLDEDLIEKFESYLKVNGYKNRSEAIRDLIRDKLESDVVEQDKNGHCVGTLTYVYNHDERELARRLTRVQHHHHDVAISTLHVHLDHDNCMETVVLQGRIAEVQAFANAIISQAGVRHGKLNLVPAEVQGEKHKHGTSEHFHTHTHPKT</sequence>
<dbReference type="RefSeq" id="WP_344797449.1">
    <property type="nucleotide sequence ID" value="NZ_BAABBN010000004.1"/>
</dbReference>
<dbReference type="InterPro" id="IPR022988">
    <property type="entry name" value="Ni_resp_reg_NikR"/>
</dbReference>
<feature type="region of interest" description="Disordered" evidence="8">
    <location>
        <begin position="138"/>
        <end position="157"/>
    </location>
</feature>
<keyword evidence="2 7" id="KW-0533">Nickel</keyword>
<dbReference type="InterPro" id="IPR002145">
    <property type="entry name" value="CopG"/>
</dbReference>
<keyword evidence="12" id="KW-1185">Reference proteome</keyword>
<keyword evidence="3 7" id="KW-0479">Metal-binding</keyword>
<dbReference type="Gene3D" id="3.30.70.1150">
    <property type="entry name" value="ACT-like. Chain A, domain 2"/>
    <property type="match status" value="1"/>
</dbReference>
<dbReference type="InterPro" id="IPR010985">
    <property type="entry name" value="Ribbon_hlx_hlx"/>
</dbReference>
<comment type="caution">
    <text evidence="11">The sequence shown here is derived from an EMBL/GenBank/DDBJ whole genome shotgun (WGS) entry which is preliminary data.</text>
</comment>
<evidence type="ECO:0000256" key="3">
    <source>
        <dbReference type="ARBA" id="ARBA00022723"/>
    </source>
</evidence>
<evidence type="ECO:0000313" key="12">
    <source>
        <dbReference type="Proteomes" id="UP001501565"/>
    </source>
</evidence>
<dbReference type="Pfam" id="PF08753">
    <property type="entry name" value="NikR_C"/>
    <property type="match status" value="1"/>
</dbReference>
<dbReference type="NCBIfam" id="NF002169">
    <property type="entry name" value="PRK01002.1"/>
    <property type="match status" value="1"/>
</dbReference>
<evidence type="ECO:0000256" key="5">
    <source>
        <dbReference type="ARBA" id="ARBA00023125"/>
    </source>
</evidence>
<evidence type="ECO:0000313" key="11">
    <source>
        <dbReference type="EMBL" id="GAA3921609.1"/>
    </source>
</evidence>
<dbReference type="Gene3D" id="1.10.1220.10">
    <property type="entry name" value="Met repressor-like"/>
    <property type="match status" value="1"/>
</dbReference>
<dbReference type="NCBIfam" id="NF002815">
    <property type="entry name" value="PRK02967.1"/>
    <property type="match status" value="1"/>
</dbReference>
<dbReference type="PANTHER" id="PTHR34719:SF2">
    <property type="entry name" value="NICKEL-RESPONSIVE REGULATOR"/>
    <property type="match status" value="1"/>
</dbReference>
<comment type="cofactor">
    <cofactor evidence="7">
        <name>Ni(2+)</name>
        <dbReference type="ChEBI" id="CHEBI:49786"/>
    </cofactor>
    <text evidence="7">Binds 1 nickel ion per subunit.</text>
</comment>
<dbReference type="InterPro" id="IPR050192">
    <property type="entry name" value="CopG/NikR_regulator"/>
</dbReference>
<dbReference type="Proteomes" id="UP001501565">
    <property type="component" value="Unassembled WGS sequence"/>
</dbReference>
<dbReference type="EMBL" id="BAABBN010000004">
    <property type="protein sequence ID" value="GAA3921609.1"/>
    <property type="molecule type" value="Genomic_DNA"/>
</dbReference>
<evidence type="ECO:0000256" key="1">
    <source>
        <dbReference type="ARBA" id="ARBA00008478"/>
    </source>
</evidence>
<keyword evidence="4 7" id="KW-0805">Transcription regulation</keyword>
<dbReference type="Pfam" id="PF01402">
    <property type="entry name" value="RHH_1"/>
    <property type="match status" value="1"/>
</dbReference>
<evidence type="ECO:0000256" key="6">
    <source>
        <dbReference type="ARBA" id="ARBA00023163"/>
    </source>
</evidence>
<feature type="binding site" evidence="7">
    <location>
        <position position="92"/>
    </location>
    <ligand>
        <name>Ni(2+)</name>
        <dbReference type="ChEBI" id="CHEBI:49786"/>
    </ligand>
</feature>
<comment type="function">
    <text evidence="7">Transcriptional regulator.</text>
</comment>
<evidence type="ECO:0000259" key="9">
    <source>
        <dbReference type="Pfam" id="PF01402"/>
    </source>
</evidence>
<dbReference type="InterPro" id="IPR013321">
    <property type="entry name" value="Arc_rbn_hlx_hlx"/>
</dbReference>
<evidence type="ECO:0000256" key="2">
    <source>
        <dbReference type="ARBA" id="ARBA00022596"/>
    </source>
</evidence>